<dbReference type="Pfam" id="PF07727">
    <property type="entry name" value="RVT_2"/>
    <property type="match status" value="1"/>
</dbReference>
<dbReference type="AlphaFoldDB" id="A0A1S3YS88"/>
<dbReference type="STRING" id="4097.A0A1S3YS88"/>
<organism evidence="2">
    <name type="scientific">Nicotiana tabacum</name>
    <name type="common">Common tobacco</name>
    <dbReference type="NCBI Taxonomy" id="4097"/>
    <lineage>
        <taxon>Eukaryota</taxon>
        <taxon>Viridiplantae</taxon>
        <taxon>Streptophyta</taxon>
        <taxon>Embryophyta</taxon>
        <taxon>Tracheophyta</taxon>
        <taxon>Spermatophyta</taxon>
        <taxon>Magnoliopsida</taxon>
        <taxon>eudicotyledons</taxon>
        <taxon>Gunneridae</taxon>
        <taxon>Pentapetalae</taxon>
        <taxon>asterids</taxon>
        <taxon>lamiids</taxon>
        <taxon>Solanales</taxon>
        <taxon>Solanaceae</taxon>
        <taxon>Nicotianoideae</taxon>
        <taxon>Nicotianeae</taxon>
        <taxon>Nicotiana</taxon>
    </lineage>
</organism>
<gene>
    <name evidence="2" type="primary">LOC107779217</name>
</gene>
<accession>A0A1S3YS88</accession>
<dbReference type="CDD" id="cd09272">
    <property type="entry name" value="RNase_HI_RT_Ty1"/>
    <property type="match status" value="1"/>
</dbReference>
<reference evidence="2" key="1">
    <citation type="submission" date="2025-08" db="UniProtKB">
        <authorList>
            <consortium name="RefSeq"/>
        </authorList>
    </citation>
    <scope>IDENTIFICATION</scope>
</reference>
<sequence>MHGDLSEEVYMKVPLSLSVSGSSPDGSPLVCRLTKSLYGLKQASRQWFSKLSIALISKGYRSNLNDYSLFTKNSATFIVVLAVYVDDILLAGDDTKETESLKYFLDAQFKIKDLGNIHYFLGLEVSSVVEGYLVNQHKFAKELLAEFNCSDCTPVVTPLDLNSKLTPTSRELLPDPSLFKRVAGKLNFLQHTRPDLSFSMQHLSQFLNAPKYLHMQAALHVLRYLLNDPAKGMLFNNFVGFSLIAYSDSDWATCYSFIKSVTDFFVILGGNPIFWKSKKQPTVSLSSVEAEYRALRKIVAELTRLIRLLGDLGVYVSQHVPIYYDNQAALSIAMDPVDHEQTKHIELDCYFVGKKLGMV</sequence>
<dbReference type="InterPro" id="IPR043502">
    <property type="entry name" value="DNA/RNA_pol_sf"/>
</dbReference>
<dbReference type="PANTHER" id="PTHR11439">
    <property type="entry name" value="GAG-POL-RELATED RETROTRANSPOSON"/>
    <property type="match status" value="1"/>
</dbReference>
<dbReference type="PaxDb" id="4097-A0A1S3YS88"/>
<dbReference type="InterPro" id="IPR013103">
    <property type="entry name" value="RVT_2"/>
</dbReference>
<proteinExistence type="predicted"/>
<evidence type="ECO:0000313" key="2">
    <source>
        <dbReference type="RefSeq" id="XP_016455079.1"/>
    </source>
</evidence>
<feature type="domain" description="Reverse transcriptase Ty1/copia-type" evidence="1">
    <location>
        <begin position="1"/>
        <end position="159"/>
    </location>
</feature>
<dbReference type="RefSeq" id="XP_016455079.1">
    <property type="nucleotide sequence ID" value="XM_016599593.1"/>
</dbReference>
<name>A0A1S3YS88_TOBAC</name>
<dbReference type="OrthoDB" id="414945at2759"/>
<protein>
    <submittedName>
        <fullName evidence="2">Uncharacterized mitochondrial protein AtMg00810-like</fullName>
    </submittedName>
</protein>
<dbReference type="SUPFAM" id="SSF56672">
    <property type="entry name" value="DNA/RNA polymerases"/>
    <property type="match status" value="1"/>
</dbReference>
<evidence type="ECO:0000259" key="1">
    <source>
        <dbReference type="Pfam" id="PF07727"/>
    </source>
</evidence>
<dbReference type="PANTHER" id="PTHR11439:SF470">
    <property type="entry name" value="CYSTEINE-RICH RLK (RECEPTOR-LIKE PROTEIN KINASE) 8"/>
    <property type="match status" value="1"/>
</dbReference>
<dbReference type="KEGG" id="nta:107779217"/>